<keyword evidence="4" id="KW-1185">Reference proteome</keyword>
<evidence type="ECO:0000313" key="3">
    <source>
        <dbReference type="EMBL" id="NYD57602.1"/>
    </source>
</evidence>
<keyword evidence="1 2" id="KW-0732">Signal</keyword>
<sequence length="347" mass="37944">MRKGIAVIAVGSLAALATACGGADGSTGEKALTYVSWGGALQEAQTSAFLDPFAEQASVTVRQDSPTDYAKLKAQAESGSVEWDVVQVEPYIAERGCEEGWLTPLPDSVRSEGLMEEFASECAVPAFQYAFVIGYNTDQFPDEHPTTWGEFFDTEAFPGKRAFWKFSSSGILEAALIADGVAPDALYPLDLDRAFAKLDTIKDDIVFYDTGEQQTQLVASGEVAMVQAWNGRMYDAITNDEPVGLEWGDHLVVSETWVVPKGAPHEAQAMEFLEYATGAEPQAALSKYIPYSPINEDAVDQVDAEMAPYLPTSPENAEQVSTSIDYSWYAENFDEVNQRFNDWLLTL</sequence>
<dbReference type="EMBL" id="JACCBE010000001">
    <property type="protein sequence ID" value="NYD57602.1"/>
    <property type="molecule type" value="Genomic_DNA"/>
</dbReference>
<dbReference type="PANTHER" id="PTHR30222:SF2">
    <property type="entry name" value="ABC TRANSPORTER SUBSTRATE-BINDING PROTEIN"/>
    <property type="match status" value="1"/>
</dbReference>
<reference evidence="3 4" key="1">
    <citation type="submission" date="2020-07" db="EMBL/GenBank/DDBJ databases">
        <title>Sequencing the genomes of 1000 actinobacteria strains.</title>
        <authorList>
            <person name="Klenk H.-P."/>
        </authorList>
    </citation>
    <scope>NUCLEOTIDE SEQUENCE [LARGE SCALE GENOMIC DNA]</scope>
    <source>
        <strain evidence="3 4">DSM 18965</strain>
    </source>
</reference>
<gene>
    <name evidence="3" type="ORF">BKA08_001840</name>
</gene>
<accession>A0A7Y9F0Z8</accession>
<protein>
    <submittedName>
        <fullName evidence="3">Putative spermidine/putrescine transport system substrate-binding protein</fullName>
    </submittedName>
</protein>
<feature type="signal peptide" evidence="2">
    <location>
        <begin position="1"/>
        <end position="19"/>
    </location>
</feature>
<dbReference type="AlphaFoldDB" id="A0A7Y9F0Z8"/>
<dbReference type="PANTHER" id="PTHR30222">
    <property type="entry name" value="SPERMIDINE/PUTRESCINE-BINDING PERIPLASMIC PROTEIN"/>
    <property type="match status" value="1"/>
</dbReference>
<dbReference type="Proteomes" id="UP000516957">
    <property type="component" value="Unassembled WGS sequence"/>
</dbReference>
<dbReference type="InterPro" id="IPR006059">
    <property type="entry name" value="SBP"/>
</dbReference>
<evidence type="ECO:0000256" key="2">
    <source>
        <dbReference type="SAM" id="SignalP"/>
    </source>
</evidence>
<name>A0A7Y9F0Z8_9ACTN</name>
<dbReference type="Gene3D" id="3.40.190.10">
    <property type="entry name" value="Periplasmic binding protein-like II"/>
    <property type="match status" value="2"/>
</dbReference>
<dbReference type="RefSeq" id="WP_179615342.1">
    <property type="nucleotide sequence ID" value="NZ_CP059163.1"/>
</dbReference>
<evidence type="ECO:0000256" key="1">
    <source>
        <dbReference type="ARBA" id="ARBA00022729"/>
    </source>
</evidence>
<comment type="caution">
    <text evidence="3">The sequence shown here is derived from an EMBL/GenBank/DDBJ whole genome shotgun (WGS) entry which is preliminary data.</text>
</comment>
<dbReference type="CDD" id="cd13589">
    <property type="entry name" value="PBP2_polyamine_RpCGA009"/>
    <property type="match status" value="1"/>
</dbReference>
<dbReference type="Pfam" id="PF13416">
    <property type="entry name" value="SBP_bac_8"/>
    <property type="match status" value="1"/>
</dbReference>
<proteinExistence type="predicted"/>
<feature type="chain" id="PRO_5039465899" evidence="2">
    <location>
        <begin position="20"/>
        <end position="347"/>
    </location>
</feature>
<organism evidence="3 4">
    <name type="scientific">Nocardioides marinisabuli</name>
    <dbReference type="NCBI Taxonomy" id="419476"/>
    <lineage>
        <taxon>Bacteria</taxon>
        <taxon>Bacillati</taxon>
        <taxon>Actinomycetota</taxon>
        <taxon>Actinomycetes</taxon>
        <taxon>Propionibacteriales</taxon>
        <taxon>Nocardioidaceae</taxon>
        <taxon>Nocardioides</taxon>
    </lineage>
</organism>
<dbReference type="PROSITE" id="PS51257">
    <property type="entry name" value="PROKAR_LIPOPROTEIN"/>
    <property type="match status" value="1"/>
</dbReference>
<evidence type="ECO:0000313" key="4">
    <source>
        <dbReference type="Proteomes" id="UP000516957"/>
    </source>
</evidence>
<dbReference type="SUPFAM" id="SSF53850">
    <property type="entry name" value="Periplasmic binding protein-like II"/>
    <property type="match status" value="1"/>
</dbReference>